<dbReference type="InterPro" id="IPR057229">
    <property type="entry name" value="DUF7907"/>
</dbReference>
<comment type="caution">
    <text evidence="3">The sequence shown here is derived from an EMBL/GenBank/DDBJ whole genome shotgun (WGS) entry which is preliminary data.</text>
</comment>
<dbReference type="EMBL" id="RYZI01000001">
    <property type="protein sequence ID" value="RWA15092.1"/>
    <property type="molecule type" value="Genomic_DNA"/>
</dbReference>
<organism evidence="3 4">
    <name type="scientific">Xylaria grammica</name>
    <dbReference type="NCBI Taxonomy" id="363999"/>
    <lineage>
        <taxon>Eukaryota</taxon>
        <taxon>Fungi</taxon>
        <taxon>Dikarya</taxon>
        <taxon>Ascomycota</taxon>
        <taxon>Pezizomycotina</taxon>
        <taxon>Sordariomycetes</taxon>
        <taxon>Xylariomycetidae</taxon>
        <taxon>Xylariales</taxon>
        <taxon>Xylariaceae</taxon>
        <taxon>Xylaria</taxon>
    </lineage>
</organism>
<gene>
    <name evidence="3" type="ORF">EKO27_g114</name>
</gene>
<feature type="signal peptide" evidence="1">
    <location>
        <begin position="1"/>
        <end position="17"/>
    </location>
</feature>
<sequence>MHSTALFAASLISLASALPAGHEARTAGATVGESKGFHLRVNVLDTTRDLSPSVQDLYFSDQRVGAGTAISVLGASPTVFYLNGTAYHTTVTHDIPGVYPLSITIADATTYDVFYPAEHPIGTAVNGGTELFLRAGEPILFPLAGDDGGSYAACHRDFVFGGDKTQILTARYVYGNETVPSDCAPVEFVVECATLPDLLEGSSWNHDSAFDVPCVRN</sequence>
<evidence type="ECO:0000313" key="4">
    <source>
        <dbReference type="Proteomes" id="UP000286045"/>
    </source>
</evidence>
<protein>
    <recommendedName>
        <fullName evidence="2">DUF7907 domain-containing protein</fullName>
    </recommendedName>
</protein>
<keyword evidence="4" id="KW-1185">Reference proteome</keyword>
<dbReference type="AlphaFoldDB" id="A0A439DL09"/>
<feature type="domain" description="DUF7907" evidence="2">
    <location>
        <begin position="34"/>
        <end position="192"/>
    </location>
</feature>
<dbReference type="Pfam" id="PF25484">
    <property type="entry name" value="DUF7907"/>
    <property type="match status" value="1"/>
</dbReference>
<dbReference type="Proteomes" id="UP000286045">
    <property type="component" value="Unassembled WGS sequence"/>
</dbReference>
<evidence type="ECO:0000256" key="1">
    <source>
        <dbReference type="SAM" id="SignalP"/>
    </source>
</evidence>
<accession>A0A439DL09</accession>
<keyword evidence="1" id="KW-0732">Signal</keyword>
<proteinExistence type="predicted"/>
<dbReference type="STRING" id="363999.A0A439DL09"/>
<evidence type="ECO:0000313" key="3">
    <source>
        <dbReference type="EMBL" id="RWA15092.1"/>
    </source>
</evidence>
<reference evidence="3 4" key="1">
    <citation type="submission" date="2018-12" db="EMBL/GenBank/DDBJ databases">
        <title>Draft genome sequence of Xylaria grammica IHI A82.</title>
        <authorList>
            <person name="Buettner E."/>
            <person name="Kellner H."/>
        </authorList>
    </citation>
    <scope>NUCLEOTIDE SEQUENCE [LARGE SCALE GENOMIC DNA]</scope>
    <source>
        <strain evidence="3 4">IHI A82</strain>
    </source>
</reference>
<evidence type="ECO:0000259" key="2">
    <source>
        <dbReference type="Pfam" id="PF25484"/>
    </source>
</evidence>
<name>A0A439DL09_9PEZI</name>
<feature type="chain" id="PRO_5019566100" description="DUF7907 domain-containing protein" evidence="1">
    <location>
        <begin position="18"/>
        <end position="217"/>
    </location>
</feature>